<feature type="binding site" evidence="6">
    <location>
        <begin position="43"/>
        <end position="44"/>
    </location>
    <ligand>
        <name>FAD</name>
        <dbReference type="ChEBI" id="CHEBI:57692"/>
    </ligand>
</feature>
<dbReference type="InterPro" id="IPR023209">
    <property type="entry name" value="DAO"/>
</dbReference>
<reference evidence="8 9" key="1">
    <citation type="submission" date="2019-04" db="EMBL/GenBank/DDBJ databases">
        <title>Fungal friends and foes A comparative genomics study of 23 Aspergillus species from section Flavi.</title>
        <authorList>
            <consortium name="DOE Joint Genome Institute"/>
            <person name="Kjaerbolling I."/>
            <person name="Vesth T.C."/>
            <person name="Frisvad J.C."/>
            <person name="Nybo J.L."/>
            <person name="Theobald S."/>
            <person name="Kildgaard S."/>
            <person name="Petersen T.I."/>
            <person name="Kuo A."/>
            <person name="Sato A."/>
            <person name="Lyhne E.K."/>
            <person name="Kogle M.E."/>
            <person name="Wiebenga A."/>
            <person name="Kun R.S."/>
            <person name="Lubbers R.J."/>
            <person name="Makela M.R."/>
            <person name="Barry K."/>
            <person name="Chovatia M."/>
            <person name="Clum A."/>
            <person name="Daum C."/>
            <person name="Haridas S."/>
            <person name="He G."/>
            <person name="LaButti K."/>
            <person name="Lipzen A."/>
            <person name="Mondo S."/>
            <person name="Pangilinan J."/>
            <person name="Riley R."/>
            <person name="Salamov A."/>
            <person name="Simmons B.A."/>
            <person name="Magnuson J.K."/>
            <person name="Henrissat B."/>
            <person name="Mortensen U.H."/>
            <person name="Larsen T.O."/>
            <person name="De vries R.P."/>
            <person name="Grigoriev I.V."/>
            <person name="Machida M."/>
            <person name="Baker S.E."/>
            <person name="Andersen M.R."/>
        </authorList>
    </citation>
    <scope>NUCLEOTIDE SEQUENCE [LARGE SCALE GENOMIC DNA]</scope>
    <source>
        <strain evidence="8 9">CBS 117618</strain>
    </source>
</reference>
<dbReference type="OMA" id="NIFLPWM"/>
<comment type="similarity">
    <text evidence="2">Belongs to the DAMOX/DASOX family.</text>
</comment>
<name>A0A5N6DFG5_ASPPA</name>
<evidence type="ECO:0000256" key="3">
    <source>
        <dbReference type="ARBA" id="ARBA00022630"/>
    </source>
</evidence>
<accession>A0A5N6DFG5</accession>
<evidence type="ECO:0000256" key="4">
    <source>
        <dbReference type="ARBA" id="ARBA00022827"/>
    </source>
</evidence>
<evidence type="ECO:0000256" key="2">
    <source>
        <dbReference type="ARBA" id="ARBA00006730"/>
    </source>
</evidence>
<feature type="binding site" evidence="6">
    <location>
        <position position="307"/>
    </location>
    <ligand>
        <name>D-dopa</name>
        <dbReference type="ChEBI" id="CHEBI:149689"/>
    </ligand>
</feature>
<dbReference type="PROSITE" id="PS00677">
    <property type="entry name" value="DAO"/>
    <property type="match status" value="1"/>
</dbReference>
<keyword evidence="9" id="KW-1185">Reference proteome</keyword>
<dbReference type="Pfam" id="PF01266">
    <property type="entry name" value="DAO"/>
    <property type="match status" value="1"/>
</dbReference>
<keyword evidence="5" id="KW-0560">Oxidoreductase</keyword>
<protein>
    <recommendedName>
        <fullName evidence="7">FAD dependent oxidoreductase domain-containing protein</fullName>
    </recommendedName>
</protein>
<dbReference type="Gene3D" id="3.40.50.720">
    <property type="entry name" value="NAD(P)-binding Rossmann-like Domain"/>
    <property type="match status" value="1"/>
</dbReference>
<feature type="domain" description="FAD dependent oxidoreductase" evidence="7">
    <location>
        <begin position="4"/>
        <end position="323"/>
    </location>
</feature>
<dbReference type="GO" id="GO:0019478">
    <property type="term" value="P:D-amino acid catabolic process"/>
    <property type="evidence" value="ECO:0007669"/>
    <property type="project" value="TreeGrafter"/>
</dbReference>
<dbReference type="Gene3D" id="3.30.9.10">
    <property type="entry name" value="D-Amino Acid Oxidase, subunit A, domain 2"/>
    <property type="match status" value="1"/>
</dbReference>
<dbReference type="EMBL" id="ML734985">
    <property type="protein sequence ID" value="KAB8203952.1"/>
    <property type="molecule type" value="Genomic_DNA"/>
</dbReference>
<evidence type="ECO:0000313" key="9">
    <source>
        <dbReference type="Proteomes" id="UP000326532"/>
    </source>
</evidence>
<dbReference type="GO" id="GO:0071949">
    <property type="term" value="F:FAD binding"/>
    <property type="evidence" value="ECO:0007669"/>
    <property type="project" value="InterPro"/>
</dbReference>
<evidence type="ECO:0000256" key="5">
    <source>
        <dbReference type="ARBA" id="ARBA00023002"/>
    </source>
</evidence>
<keyword evidence="4 6" id="KW-0274">FAD</keyword>
<comment type="cofactor">
    <cofactor evidence="1 6">
        <name>FAD</name>
        <dbReference type="ChEBI" id="CHEBI:57692"/>
    </cofactor>
</comment>
<keyword evidence="3" id="KW-0285">Flavoprotein</keyword>
<dbReference type="AlphaFoldDB" id="A0A5N6DFG5"/>
<evidence type="ECO:0000256" key="1">
    <source>
        <dbReference type="ARBA" id="ARBA00001974"/>
    </source>
</evidence>
<sequence>MAQITIVGAGIIGMATASILSRNHKVTIVAKNLPGDEPTIEWTSPWAGASFIAGGCASAREAKMQLDAFAELWRWSIAHPESSIKQITIEDFHDDKTEEDIWWKDYMPEFRFLPPETFPQGAKIGTSYKSLILRPDIFLPWFRRKLEKSGVQFKRMELKALSDARGLGHDILINATGFGSLTLQDIQDRDLELIRGQTVVVKSSYNKLFMHDTGETYTYAIPRLDGTVVLGGTRQRDSVAPEVDWDLVRNIFKRINRHLPQHFSANPTDNDIIGHNVGLRPSRKSGVRVEKEIREGQKIVHAYGVAGGGYIFSFGIARAVRDLVDEFLFPFQEAKL</sequence>
<evidence type="ECO:0000313" key="8">
    <source>
        <dbReference type="EMBL" id="KAB8203952.1"/>
    </source>
</evidence>
<dbReference type="Proteomes" id="UP000326532">
    <property type="component" value="Unassembled WGS sequence"/>
</dbReference>
<evidence type="ECO:0000259" key="7">
    <source>
        <dbReference type="Pfam" id="PF01266"/>
    </source>
</evidence>
<dbReference type="SUPFAM" id="SSF54373">
    <property type="entry name" value="FAD-linked reductases, C-terminal domain"/>
    <property type="match status" value="1"/>
</dbReference>
<proteinExistence type="inferred from homology"/>
<dbReference type="InterPro" id="IPR006181">
    <property type="entry name" value="D-amino_acid_oxidase_CS"/>
</dbReference>
<dbReference type="GO" id="GO:0003884">
    <property type="term" value="F:D-amino-acid oxidase activity"/>
    <property type="evidence" value="ECO:0007669"/>
    <property type="project" value="InterPro"/>
</dbReference>
<gene>
    <name evidence="8" type="ORF">BDV34DRAFT_226885</name>
</gene>
<dbReference type="PANTHER" id="PTHR11530:SF30">
    <property type="entry name" value="FAD DEPENDENT OXIDOREDUCTASE DOMAIN-CONTAINING PROTEIN"/>
    <property type="match status" value="1"/>
</dbReference>
<feature type="binding site" evidence="6">
    <location>
        <position position="280"/>
    </location>
    <ligand>
        <name>D-dopa</name>
        <dbReference type="ChEBI" id="CHEBI:149689"/>
    </ligand>
</feature>
<dbReference type="PANTHER" id="PTHR11530">
    <property type="entry name" value="D-AMINO ACID OXIDASE"/>
    <property type="match status" value="1"/>
</dbReference>
<evidence type="ECO:0000256" key="6">
    <source>
        <dbReference type="PIRSR" id="PIRSR000189-1"/>
    </source>
</evidence>
<dbReference type="InterPro" id="IPR006076">
    <property type="entry name" value="FAD-dep_OxRdtase"/>
</dbReference>
<dbReference type="SUPFAM" id="SSF51971">
    <property type="entry name" value="Nucleotide-binding domain"/>
    <property type="match status" value="1"/>
</dbReference>
<dbReference type="VEuPathDB" id="FungiDB:BDV34DRAFT_226885"/>
<feature type="binding site" evidence="6">
    <location>
        <position position="176"/>
    </location>
    <ligand>
        <name>FAD</name>
        <dbReference type="ChEBI" id="CHEBI:57692"/>
    </ligand>
</feature>
<dbReference type="GO" id="GO:0005737">
    <property type="term" value="C:cytoplasm"/>
    <property type="evidence" value="ECO:0007669"/>
    <property type="project" value="TreeGrafter"/>
</dbReference>
<dbReference type="PIRSF" id="PIRSF000189">
    <property type="entry name" value="D-aa_oxidase"/>
    <property type="match status" value="1"/>
</dbReference>
<organism evidence="8 9">
    <name type="scientific">Aspergillus parasiticus</name>
    <dbReference type="NCBI Taxonomy" id="5067"/>
    <lineage>
        <taxon>Eukaryota</taxon>
        <taxon>Fungi</taxon>
        <taxon>Dikarya</taxon>
        <taxon>Ascomycota</taxon>
        <taxon>Pezizomycotina</taxon>
        <taxon>Eurotiomycetes</taxon>
        <taxon>Eurotiomycetidae</taxon>
        <taxon>Eurotiales</taxon>
        <taxon>Aspergillaceae</taxon>
        <taxon>Aspergillus</taxon>
        <taxon>Aspergillus subgen. Circumdati</taxon>
    </lineage>
</organism>